<dbReference type="AlphaFoldDB" id="A0A5D3YH03"/>
<protein>
    <recommendedName>
        <fullName evidence="3">N-acetyltransferase domain-containing protein</fullName>
    </recommendedName>
</protein>
<dbReference type="OrthoDB" id="9806005at2"/>
<dbReference type="PANTHER" id="PTHR41368:SF1">
    <property type="entry name" value="PROTEIN YGHO"/>
    <property type="match status" value="1"/>
</dbReference>
<proteinExistence type="predicted"/>
<evidence type="ECO:0000313" key="1">
    <source>
        <dbReference type="EMBL" id="TYP92701.1"/>
    </source>
</evidence>
<evidence type="ECO:0008006" key="3">
    <source>
        <dbReference type="Google" id="ProtNLM"/>
    </source>
</evidence>
<dbReference type="SUPFAM" id="SSF55729">
    <property type="entry name" value="Acyl-CoA N-acyltransferases (Nat)"/>
    <property type="match status" value="1"/>
</dbReference>
<evidence type="ECO:0000313" key="2">
    <source>
        <dbReference type="Proteomes" id="UP000324595"/>
    </source>
</evidence>
<dbReference type="Gene3D" id="3.40.630.30">
    <property type="match status" value="1"/>
</dbReference>
<name>A0A5D3YH03_9BACT</name>
<comment type="caution">
    <text evidence="1">The sequence shown here is derived from an EMBL/GenBank/DDBJ whole genome shotgun (WGS) entry which is preliminary data.</text>
</comment>
<dbReference type="EMBL" id="VNHY01000003">
    <property type="protein sequence ID" value="TYP92701.1"/>
    <property type="molecule type" value="Genomic_DNA"/>
</dbReference>
<dbReference type="InterPro" id="IPR039968">
    <property type="entry name" value="BcerS-like"/>
</dbReference>
<organism evidence="1 2">
    <name type="scientific">Fodinibius salinus</name>
    <dbReference type="NCBI Taxonomy" id="860790"/>
    <lineage>
        <taxon>Bacteria</taxon>
        <taxon>Pseudomonadati</taxon>
        <taxon>Balneolota</taxon>
        <taxon>Balneolia</taxon>
        <taxon>Balneolales</taxon>
        <taxon>Balneolaceae</taxon>
        <taxon>Fodinibius</taxon>
    </lineage>
</organism>
<reference evidence="1 2" key="1">
    <citation type="submission" date="2019-07" db="EMBL/GenBank/DDBJ databases">
        <title>Genomic Encyclopedia of Archaeal and Bacterial Type Strains, Phase II (KMG-II): from individual species to whole genera.</title>
        <authorList>
            <person name="Goeker M."/>
        </authorList>
    </citation>
    <scope>NUCLEOTIDE SEQUENCE [LARGE SCALE GENOMIC DNA]</scope>
    <source>
        <strain evidence="1 2">DSM 21935</strain>
    </source>
</reference>
<dbReference type="InterPro" id="IPR016181">
    <property type="entry name" value="Acyl_CoA_acyltransferase"/>
</dbReference>
<gene>
    <name evidence="1" type="ORF">LX73_2064</name>
</gene>
<accession>A0A5D3YH03</accession>
<sequence>MSYNFEAVTSPQLVDEFHELPFRIYENDSTWIPPFRFEIENIFDEEENAFFQKGECERFVVKKSGQTVGRFAVMNTPERDNVLDPVMGGIGFIEMEDDTELAQAIIDFAKDWHRQRGYNAMRGPINFGENDTYWGLLVENYDDPPVYGMLYHAPYYKTLLEQTGAEKLDDHWSYKRRFDMPVPDRMQCITNRIENKDSVEWRSIDLKNIYRDGEYIRQIYNEAWSNQEITEREGEFTELTSDTIEEMVDKLKPVIIPESVIIAFVNGEPASFIVCVPDLNEVSEETNGELRWWHYPKLFWFKRRATRLRTLVYGTRPKYRKMGLEALTFTRGIQHTREAVPSLEYLEGGWVSEKNWLMQRSLEALGCHHYKTHRTYKWEF</sequence>
<keyword evidence="2" id="KW-1185">Reference proteome</keyword>
<dbReference type="PANTHER" id="PTHR41368">
    <property type="entry name" value="PROTEIN YGHO"/>
    <property type="match status" value="1"/>
</dbReference>
<dbReference type="Proteomes" id="UP000324595">
    <property type="component" value="Unassembled WGS sequence"/>
</dbReference>
<dbReference type="RefSeq" id="WP_148899392.1">
    <property type="nucleotide sequence ID" value="NZ_VNHY01000003.1"/>
</dbReference>